<dbReference type="EMBL" id="PYDT01000005">
    <property type="protein sequence ID" value="THU60899.1"/>
    <property type="molecule type" value="Genomic_DNA"/>
</dbReference>
<feature type="region of interest" description="Disordered" evidence="1">
    <location>
        <begin position="46"/>
        <end position="71"/>
    </location>
</feature>
<sequence length="71" mass="7802">MEGEEGGTRQFVTPAFFELKLCFLFCNGFVNKNNTDCILDGEIDGKSRPNNHEGVGQASKHNHGLRMAVSS</sequence>
<evidence type="ECO:0000313" key="2">
    <source>
        <dbReference type="EMBL" id="THU60899.1"/>
    </source>
</evidence>
<dbReference type="Proteomes" id="UP000317650">
    <property type="component" value="Chromosome 7"/>
</dbReference>
<dbReference type="AlphaFoldDB" id="A0A4S8JH99"/>
<accession>A0A4S8JH99</accession>
<keyword evidence="3" id="KW-1185">Reference proteome</keyword>
<evidence type="ECO:0000313" key="3">
    <source>
        <dbReference type="Proteomes" id="UP000317650"/>
    </source>
</evidence>
<organism evidence="2 3">
    <name type="scientific">Musa balbisiana</name>
    <name type="common">Banana</name>
    <dbReference type="NCBI Taxonomy" id="52838"/>
    <lineage>
        <taxon>Eukaryota</taxon>
        <taxon>Viridiplantae</taxon>
        <taxon>Streptophyta</taxon>
        <taxon>Embryophyta</taxon>
        <taxon>Tracheophyta</taxon>
        <taxon>Spermatophyta</taxon>
        <taxon>Magnoliopsida</taxon>
        <taxon>Liliopsida</taxon>
        <taxon>Zingiberales</taxon>
        <taxon>Musaceae</taxon>
        <taxon>Musa</taxon>
    </lineage>
</organism>
<reference evidence="2 3" key="1">
    <citation type="journal article" date="2019" name="Nat. Plants">
        <title>Genome sequencing of Musa balbisiana reveals subgenome evolution and function divergence in polyploid bananas.</title>
        <authorList>
            <person name="Yao X."/>
        </authorList>
    </citation>
    <scope>NUCLEOTIDE SEQUENCE [LARGE SCALE GENOMIC DNA]</scope>
    <source>
        <strain evidence="3">cv. DH-PKW</strain>
        <tissue evidence="2">Leaves</tissue>
    </source>
</reference>
<comment type="caution">
    <text evidence="2">The sequence shown here is derived from an EMBL/GenBank/DDBJ whole genome shotgun (WGS) entry which is preliminary data.</text>
</comment>
<evidence type="ECO:0000256" key="1">
    <source>
        <dbReference type="SAM" id="MobiDB-lite"/>
    </source>
</evidence>
<protein>
    <submittedName>
        <fullName evidence="2">Uncharacterized protein</fullName>
    </submittedName>
</protein>
<gene>
    <name evidence="2" type="ORF">C4D60_Mb07t17590</name>
</gene>
<proteinExistence type="predicted"/>
<name>A0A4S8JH99_MUSBA</name>